<name>A0A4R2TND6_9FIRM</name>
<protein>
    <submittedName>
        <fullName evidence="1">Uncharacterized protein</fullName>
    </submittedName>
</protein>
<dbReference type="Proteomes" id="UP000295504">
    <property type="component" value="Unassembled WGS sequence"/>
</dbReference>
<comment type="caution">
    <text evidence="1">The sequence shown here is derived from an EMBL/GenBank/DDBJ whole genome shotgun (WGS) entry which is preliminary data.</text>
</comment>
<keyword evidence="2" id="KW-1185">Reference proteome</keyword>
<gene>
    <name evidence="1" type="ORF">EDD79_105118</name>
</gene>
<evidence type="ECO:0000313" key="2">
    <source>
        <dbReference type="Proteomes" id="UP000295504"/>
    </source>
</evidence>
<dbReference type="OrthoDB" id="67297at2"/>
<organism evidence="1 2">
    <name type="scientific">Serpentinicella alkaliphila</name>
    <dbReference type="NCBI Taxonomy" id="1734049"/>
    <lineage>
        <taxon>Bacteria</taxon>
        <taxon>Bacillati</taxon>
        <taxon>Bacillota</taxon>
        <taxon>Clostridia</taxon>
        <taxon>Peptostreptococcales</taxon>
        <taxon>Natronincolaceae</taxon>
        <taxon>Serpentinicella</taxon>
    </lineage>
</organism>
<dbReference type="AlphaFoldDB" id="A0A4R2TND6"/>
<reference evidence="1 2" key="1">
    <citation type="submission" date="2019-03" db="EMBL/GenBank/DDBJ databases">
        <title>Genomic Encyclopedia of Type Strains, Phase IV (KMG-IV): sequencing the most valuable type-strain genomes for metagenomic binning, comparative biology and taxonomic classification.</title>
        <authorList>
            <person name="Goeker M."/>
        </authorList>
    </citation>
    <scope>NUCLEOTIDE SEQUENCE [LARGE SCALE GENOMIC DNA]</scope>
    <source>
        <strain evidence="1 2">DSM 100013</strain>
    </source>
</reference>
<sequence>MLFVIIIIVIFLGIRLFNNETSIVMGGFIEKQSLFGAYNDAEVFSTLKNTSNTNEKYFRPSKLPSLNEGKVTSEFFFDYWDKKPKDIVVPEILMSTPKAIITNYFNIIKHGENLTEAKSGGYSKLPFYITYNFFLENIWKV</sequence>
<dbReference type="RefSeq" id="WP_132849579.1">
    <property type="nucleotide sequence ID" value="NZ_CP058648.1"/>
</dbReference>
<accession>A0A4R2TND6</accession>
<proteinExistence type="predicted"/>
<evidence type="ECO:0000313" key="1">
    <source>
        <dbReference type="EMBL" id="TCP96462.1"/>
    </source>
</evidence>
<dbReference type="EMBL" id="SLYC01000051">
    <property type="protein sequence ID" value="TCP96462.1"/>
    <property type="molecule type" value="Genomic_DNA"/>
</dbReference>